<dbReference type="EMBL" id="BMJI01000010">
    <property type="protein sequence ID" value="GGC92132.1"/>
    <property type="molecule type" value="Genomic_DNA"/>
</dbReference>
<sequence length="333" mass="36468">MTAPPVHVVVVTYNRSGYLRGLLDSILALDPAPTGVTVVDNASTDDTPDVLGAFAATAPCPVVVERLTVNSGGAGGFRAGVRAALAATTPGAAAWLWLMDDDVVALPDAIGVIAPFLADAGAVHGRRRDRTGRPFFWQNRFNAWLGVPLPVPGDVFAHGPVMRTDVGCFEGMFLNRRTAERVGPPDGRFFLTWDDTMYGWLISRTEPVTYVDRYVLRKIRPQRRVDLGVRHLNDSSDLSRYHVMRNRGHVARYLQTEHRWSRPGFALGTALTAGKELARLLLVERGVRGVVPLWRGWRDSRAILHDPAWRPEMGAPPAWPVRSAGTPSPGTDA</sequence>
<evidence type="ECO:0000259" key="5">
    <source>
        <dbReference type="Pfam" id="PF00535"/>
    </source>
</evidence>
<dbReference type="PANTHER" id="PTHR43179">
    <property type="entry name" value="RHAMNOSYLTRANSFERASE WBBL"/>
    <property type="match status" value="1"/>
</dbReference>
<evidence type="ECO:0000256" key="4">
    <source>
        <dbReference type="ARBA" id="ARBA00022679"/>
    </source>
</evidence>
<gene>
    <name evidence="6" type="ORF">GCM10011512_18990</name>
</gene>
<dbReference type="SUPFAM" id="SSF53448">
    <property type="entry name" value="Nucleotide-diphospho-sugar transferases"/>
    <property type="match status" value="1"/>
</dbReference>
<dbReference type="RefSeq" id="WP_188668103.1">
    <property type="nucleotide sequence ID" value="NZ_BMJI01000010.1"/>
</dbReference>
<evidence type="ECO:0000313" key="7">
    <source>
        <dbReference type="Proteomes" id="UP000597761"/>
    </source>
</evidence>
<dbReference type="InterPro" id="IPR029044">
    <property type="entry name" value="Nucleotide-diphossugar_trans"/>
</dbReference>
<keyword evidence="4 6" id="KW-0808">Transferase</keyword>
<keyword evidence="3" id="KW-0328">Glycosyltransferase</keyword>
<comment type="caution">
    <text evidence="6">The sequence shown here is derived from an EMBL/GenBank/DDBJ whole genome shotgun (WGS) entry which is preliminary data.</text>
</comment>
<dbReference type="GO" id="GO:0016740">
    <property type="term" value="F:transferase activity"/>
    <property type="evidence" value="ECO:0007669"/>
    <property type="project" value="UniProtKB-KW"/>
</dbReference>
<dbReference type="Pfam" id="PF00535">
    <property type="entry name" value="Glycos_transf_2"/>
    <property type="match status" value="1"/>
</dbReference>
<comment type="pathway">
    <text evidence="1">Cell wall biogenesis; cell wall polysaccharide biosynthesis.</text>
</comment>
<evidence type="ECO:0000313" key="6">
    <source>
        <dbReference type="EMBL" id="GGC92132.1"/>
    </source>
</evidence>
<evidence type="ECO:0000256" key="1">
    <source>
        <dbReference type="ARBA" id="ARBA00004776"/>
    </source>
</evidence>
<dbReference type="Proteomes" id="UP000597761">
    <property type="component" value="Unassembled WGS sequence"/>
</dbReference>
<proteinExistence type="inferred from homology"/>
<keyword evidence="7" id="KW-1185">Reference proteome</keyword>
<dbReference type="InterPro" id="IPR001173">
    <property type="entry name" value="Glyco_trans_2-like"/>
</dbReference>
<name>A0ABQ1P7Z4_9MICC</name>
<dbReference type="PANTHER" id="PTHR43179:SF12">
    <property type="entry name" value="GALACTOFURANOSYLTRANSFERASE GLFT2"/>
    <property type="match status" value="1"/>
</dbReference>
<reference evidence="7" key="1">
    <citation type="journal article" date="2019" name="Int. J. Syst. Evol. Microbiol.">
        <title>The Global Catalogue of Microorganisms (GCM) 10K type strain sequencing project: providing services to taxonomists for standard genome sequencing and annotation.</title>
        <authorList>
            <consortium name="The Broad Institute Genomics Platform"/>
            <consortium name="The Broad Institute Genome Sequencing Center for Infectious Disease"/>
            <person name="Wu L."/>
            <person name="Ma J."/>
        </authorList>
    </citation>
    <scope>NUCLEOTIDE SEQUENCE [LARGE SCALE GENOMIC DNA]</scope>
    <source>
        <strain evidence="7">CGMCC 1.15480</strain>
    </source>
</reference>
<comment type="similarity">
    <text evidence="2">Belongs to the glycosyltransferase 2 family.</text>
</comment>
<evidence type="ECO:0000256" key="2">
    <source>
        <dbReference type="ARBA" id="ARBA00006739"/>
    </source>
</evidence>
<accession>A0ABQ1P7Z4</accession>
<protein>
    <submittedName>
        <fullName evidence="6">Glycosyl transferase</fullName>
    </submittedName>
</protein>
<evidence type="ECO:0000256" key="3">
    <source>
        <dbReference type="ARBA" id="ARBA00022676"/>
    </source>
</evidence>
<dbReference type="Gene3D" id="3.90.550.10">
    <property type="entry name" value="Spore Coat Polysaccharide Biosynthesis Protein SpsA, Chain A"/>
    <property type="match status" value="1"/>
</dbReference>
<organism evidence="6 7">
    <name type="scientific">Tersicoccus solisilvae</name>
    <dbReference type="NCBI Taxonomy" id="1882339"/>
    <lineage>
        <taxon>Bacteria</taxon>
        <taxon>Bacillati</taxon>
        <taxon>Actinomycetota</taxon>
        <taxon>Actinomycetes</taxon>
        <taxon>Micrococcales</taxon>
        <taxon>Micrococcaceae</taxon>
        <taxon>Tersicoccus</taxon>
    </lineage>
</organism>
<feature type="domain" description="Glycosyltransferase 2-like" evidence="5">
    <location>
        <begin position="8"/>
        <end position="142"/>
    </location>
</feature>